<dbReference type="Gene3D" id="3.40.190.80">
    <property type="match status" value="1"/>
</dbReference>
<dbReference type="InterPro" id="IPR022337">
    <property type="entry name" value="Inositol_monophosphatase_SuhB"/>
</dbReference>
<protein>
    <recommendedName>
        <fullName evidence="8">Inositol-1-monophosphatase</fullName>
        <ecNumber evidence="8">3.1.3.25</ecNumber>
    </recommendedName>
</protein>
<dbReference type="InterPro" id="IPR033942">
    <property type="entry name" value="IMPase"/>
</dbReference>
<accession>A0A401XII6</accession>
<dbReference type="AlphaFoldDB" id="A0A401XII6"/>
<dbReference type="InterPro" id="IPR020583">
    <property type="entry name" value="Inositol_monoP_metal-BS"/>
</dbReference>
<evidence type="ECO:0000256" key="6">
    <source>
        <dbReference type="ARBA" id="ARBA00022842"/>
    </source>
</evidence>
<dbReference type="CDD" id="cd01639">
    <property type="entry name" value="IMPase"/>
    <property type="match status" value="1"/>
</dbReference>
<comment type="caution">
    <text evidence="9">The sequence shown here is derived from an EMBL/GenBank/DDBJ whole genome shotgun (WGS) entry which is preliminary data.</text>
</comment>
<keyword evidence="6 7" id="KW-0460">Magnesium</keyword>
<sequence length="267" mass="29605">MIDLREVVKKVETVAQRASQFIQNEQKSFSEKSVEIKELNSFVSYVDKTSEELIVNELKRILPEAGFITEEATVSQSGDYEYVWIVDPLDGTTNFIHGLPFYSVSIGLTHRMTPIVGVIYDCGLNDLYSAWKGGGAFKNGQPIKVRTQPGLDKALLATGFPYRDYGRMPAFMKLINSTFYRTRGVRRIGSAAIDLAYVAAGRFDVFFEYGLSPWDVAAGIVIVQEAGGRVTDFSGGGNYLFGGEIVAGQPWVFDDFMELVQESGLVK</sequence>
<evidence type="ECO:0000256" key="1">
    <source>
        <dbReference type="ARBA" id="ARBA00001033"/>
    </source>
</evidence>
<dbReference type="RefSeq" id="WP_174706039.1">
    <property type="nucleotide sequence ID" value="NZ_BHZE01000002.1"/>
</dbReference>
<evidence type="ECO:0000256" key="4">
    <source>
        <dbReference type="ARBA" id="ARBA00022723"/>
    </source>
</evidence>
<dbReference type="Pfam" id="PF00459">
    <property type="entry name" value="Inositol_P"/>
    <property type="match status" value="1"/>
</dbReference>
<evidence type="ECO:0000256" key="3">
    <source>
        <dbReference type="ARBA" id="ARBA00009759"/>
    </source>
</evidence>
<dbReference type="Proteomes" id="UP000286715">
    <property type="component" value="Unassembled WGS sequence"/>
</dbReference>
<keyword evidence="4 7" id="KW-0479">Metal-binding</keyword>
<dbReference type="PROSITE" id="PS00629">
    <property type="entry name" value="IMP_1"/>
    <property type="match status" value="1"/>
</dbReference>
<dbReference type="GO" id="GO:0007165">
    <property type="term" value="P:signal transduction"/>
    <property type="evidence" value="ECO:0007669"/>
    <property type="project" value="TreeGrafter"/>
</dbReference>
<feature type="binding site" evidence="7">
    <location>
        <position position="70"/>
    </location>
    <ligand>
        <name>Mg(2+)</name>
        <dbReference type="ChEBI" id="CHEBI:18420"/>
        <label>1</label>
        <note>catalytic</note>
    </ligand>
</feature>
<reference evidence="9 10" key="1">
    <citation type="submission" date="2018-11" db="EMBL/GenBank/DDBJ databases">
        <title>Schleiferia aggregans sp. nov., a moderately thermophilic heterotrophic bacterium isolated from microbial mats at a terrestrial hot spring.</title>
        <authorList>
            <person name="Iino T."/>
            <person name="Ohkuma M."/>
            <person name="Haruta S."/>
        </authorList>
    </citation>
    <scope>NUCLEOTIDE SEQUENCE [LARGE SCALE GENOMIC DNA]</scope>
    <source>
        <strain evidence="9 10">LA</strain>
    </source>
</reference>
<dbReference type="FunFam" id="3.30.540.10:FF:000003">
    <property type="entry name" value="Inositol-1-monophosphatase"/>
    <property type="match status" value="1"/>
</dbReference>
<gene>
    <name evidence="9" type="primary">suhB</name>
    <name evidence="9" type="ORF">JCM31826_03110</name>
</gene>
<organism evidence="9 10">
    <name type="scientific">Thermaurantimonas aggregans</name>
    <dbReference type="NCBI Taxonomy" id="2173829"/>
    <lineage>
        <taxon>Bacteria</taxon>
        <taxon>Pseudomonadati</taxon>
        <taxon>Bacteroidota</taxon>
        <taxon>Flavobacteriia</taxon>
        <taxon>Flavobacteriales</taxon>
        <taxon>Schleiferiaceae</taxon>
        <taxon>Thermaurantimonas</taxon>
    </lineage>
</organism>
<dbReference type="PANTHER" id="PTHR20854:SF4">
    <property type="entry name" value="INOSITOL-1-MONOPHOSPHATASE-RELATED"/>
    <property type="match status" value="1"/>
</dbReference>
<evidence type="ECO:0000256" key="7">
    <source>
        <dbReference type="PIRSR" id="PIRSR600760-2"/>
    </source>
</evidence>
<keyword evidence="5 8" id="KW-0378">Hydrolase</keyword>
<dbReference type="GO" id="GO:0008934">
    <property type="term" value="F:inositol monophosphate 1-phosphatase activity"/>
    <property type="evidence" value="ECO:0007669"/>
    <property type="project" value="InterPro"/>
</dbReference>
<evidence type="ECO:0000313" key="10">
    <source>
        <dbReference type="Proteomes" id="UP000286715"/>
    </source>
</evidence>
<proteinExistence type="inferred from homology"/>
<keyword evidence="10" id="KW-1185">Reference proteome</keyword>
<dbReference type="PRINTS" id="PR00377">
    <property type="entry name" value="IMPHPHTASES"/>
</dbReference>
<dbReference type="PRINTS" id="PR01959">
    <property type="entry name" value="SBIMPHPHTASE"/>
</dbReference>
<feature type="binding site" evidence="7">
    <location>
        <position position="215"/>
    </location>
    <ligand>
        <name>Mg(2+)</name>
        <dbReference type="ChEBI" id="CHEBI:18420"/>
        <label>1</label>
        <note>catalytic</note>
    </ligand>
</feature>
<feature type="binding site" evidence="7">
    <location>
        <position position="90"/>
    </location>
    <ligand>
        <name>Mg(2+)</name>
        <dbReference type="ChEBI" id="CHEBI:18420"/>
        <label>2</label>
    </ligand>
</feature>
<dbReference type="InterPro" id="IPR000760">
    <property type="entry name" value="Inositol_monophosphatase-like"/>
</dbReference>
<name>A0A401XII6_9FLAO</name>
<feature type="binding site" evidence="7">
    <location>
        <position position="89"/>
    </location>
    <ligand>
        <name>Mg(2+)</name>
        <dbReference type="ChEBI" id="CHEBI:18420"/>
        <label>1</label>
        <note>catalytic</note>
    </ligand>
</feature>
<dbReference type="GO" id="GO:0006020">
    <property type="term" value="P:inositol metabolic process"/>
    <property type="evidence" value="ECO:0007669"/>
    <property type="project" value="TreeGrafter"/>
</dbReference>
<comment type="cofactor">
    <cofactor evidence="2 7 8">
        <name>Mg(2+)</name>
        <dbReference type="ChEBI" id="CHEBI:18420"/>
    </cofactor>
</comment>
<dbReference type="PROSITE" id="PS00630">
    <property type="entry name" value="IMP_2"/>
    <property type="match status" value="1"/>
</dbReference>
<evidence type="ECO:0000256" key="2">
    <source>
        <dbReference type="ARBA" id="ARBA00001946"/>
    </source>
</evidence>
<comment type="similarity">
    <text evidence="3 8">Belongs to the inositol monophosphatase superfamily.</text>
</comment>
<dbReference type="GO" id="GO:0046872">
    <property type="term" value="F:metal ion binding"/>
    <property type="evidence" value="ECO:0007669"/>
    <property type="project" value="UniProtKB-KW"/>
</dbReference>
<dbReference type="SUPFAM" id="SSF56655">
    <property type="entry name" value="Carbohydrate phosphatase"/>
    <property type="match status" value="1"/>
</dbReference>
<feature type="binding site" evidence="7">
    <location>
        <position position="87"/>
    </location>
    <ligand>
        <name>Mg(2+)</name>
        <dbReference type="ChEBI" id="CHEBI:18420"/>
        <label>1</label>
        <note>catalytic</note>
    </ligand>
</feature>
<evidence type="ECO:0000313" key="9">
    <source>
        <dbReference type="EMBL" id="GCD76829.1"/>
    </source>
</evidence>
<dbReference type="GO" id="GO:0046854">
    <property type="term" value="P:phosphatidylinositol phosphate biosynthetic process"/>
    <property type="evidence" value="ECO:0007669"/>
    <property type="project" value="InterPro"/>
</dbReference>
<evidence type="ECO:0000256" key="5">
    <source>
        <dbReference type="ARBA" id="ARBA00022801"/>
    </source>
</evidence>
<dbReference type="InterPro" id="IPR020550">
    <property type="entry name" value="Inositol_monophosphatase_CS"/>
</dbReference>
<dbReference type="Gene3D" id="3.30.540.10">
    <property type="entry name" value="Fructose-1,6-Bisphosphatase, subunit A, domain 1"/>
    <property type="match status" value="1"/>
</dbReference>
<comment type="catalytic activity">
    <reaction evidence="1 8">
        <text>a myo-inositol phosphate + H2O = myo-inositol + phosphate</text>
        <dbReference type="Rhea" id="RHEA:24056"/>
        <dbReference type="ChEBI" id="CHEBI:15377"/>
        <dbReference type="ChEBI" id="CHEBI:17268"/>
        <dbReference type="ChEBI" id="CHEBI:43474"/>
        <dbReference type="ChEBI" id="CHEBI:84139"/>
        <dbReference type="EC" id="3.1.3.25"/>
    </reaction>
</comment>
<dbReference type="EC" id="3.1.3.25" evidence="8"/>
<evidence type="ECO:0000256" key="8">
    <source>
        <dbReference type="RuleBase" id="RU364068"/>
    </source>
</evidence>
<dbReference type="PANTHER" id="PTHR20854">
    <property type="entry name" value="INOSITOL MONOPHOSPHATASE"/>
    <property type="match status" value="1"/>
</dbReference>
<dbReference type="EMBL" id="BHZE01000002">
    <property type="protein sequence ID" value="GCD76829.1"/>
    <property type="molecule type" value="Genomic_DNA"/>
</dbReference>